<sequence>MKEVKVSHTTFHGLRDTFAPFLFSQDIDLAYVSGHLGHASLSTIQDYYISLMPEKKHAQDGRAVDLLSKL</sequence>
<dbReference type="RefSeq" id="WP_164506168.1">
    <property type="nucleotide sequence ID" value="NZ_JBHTOK010000076.1"/>
</dbReference>
<dbReference type="Gene3D" id="1.10.443.10">
    <property type="entry name" value="Intergrase catalytic core"/>
    <property type="match status" value="1"/>
</dbReference>
<feature type="domain" description="Tyr recombinase" evidence="2">
    <location>
        <begin position="3"/>
        <end position="49"/>
    </location>
</feature>
<dbReference type="InterPro" id="IPR013762">
    <property type="entry name" value="Integrase-like_cat_sf"/>
</dbReference>
<evidence type="ECO:0000313" key="4">
    <source>
        <dbReference type="Proteomes" id="UP001597212"/>
    </source>
</evidence>
<evidence type="ECO:0000256" key="1">
    <source>
        <dbReference type="ARBA" id="ARBA00023172"/>
    </source>
</evidence>
<protein>
    <submittedName>
        <fullName evidence="3">Tyrosine-type recombinase/integrase</fullName>
    </submittedName>
</protein>
<keyword evidence="1" id="KW-0233">DNA recombination</keyword>
<organism evidence="3 4">
    <name type="scientific">Lacticaseibacillus hegangensis</name>
    <dbReference type="NCBI Taxonomy" id="2486010"/>
    <lineage>
        <taxon>Bacteria</taxon>
        <taxon>Bacillati</taxon>
        <taxon>Bacillota</taxon>
        <taxon>Bacilli</taxon>
        <taxon>Lactobacillales</taxon>
        <taxon>Lactobacillaceae</taxon>
        <taxon>Lacticaseibacillus</taxon>
    </lineage>
</organism>
<dbReference type="EMBL" id="JBHTOK010000076">
    <property type="protein sequence ID" value="MFD1441911.1"/>
    <property type="molecule type" value="Genomic_DNA"/>
</dbReference>
<proteinExistence type="predicted"/>
<comment type="caution">
    <text evidence="3">The sequence shown here is derived from an EMBL/GenBank/DDBJ whole genome shotgun (WGS) entry which is preliminary data.</text>
</comment>
<evidence type="ECO:0000259" key="2">
    <source>
        <dbReference type="Pfam" id="PF00589"/>
    </source>
</evidence>
<dbReference type="Proteomes" id="UP001597212">
    <property type="component" value="Unassembled WGS sequence"/>
</dbReference>
<dbReference type="Pfam" id="PF00589">
    <property type="entry name" value="Phage_integrase"/>
    <property type="match status" value="1"/>
</dbReference>
<keyword evidence="4" id="KW-1185">Reference proteome</keyword>
<accession>A0ABW4CWX5</accession>
<gene>
    <name evidence="3" type="ORF">ACFQ5K_11040</name>
</gene>
<reference evidence="4" key="1">
    <citation type="journal article" date="2019" name="Int. J. Syst. Evol. Microbiol.">
        <title>The Global Catalogue of Microorganisms (GCM) 10K type strain sequencing project: providing services to taxonomists for standard genome sequencing and annotation.</title>
        <authorList>
            <consortium name="The Broad Institute Genomics Platform"/>
            <consortium name="The Broad Institute Genome Sequencing Center for Infectious Disease"/>
            <person name="Wu L."/>
            <person name="Ma J."/>
        </authorList>
    </citation>
    <scope>NUCLEOTIDE SEQUENCE [LARGE SCALE GENOMIC DNA]</scope>
    <source>
        <strain evidence="4">CCM 8912</strain>
    </source>
</reference>
<name>A0ABW4CWX5_9LACO</name>
<evidence type="ECO:0000313" key="3">
    <source>
        <dbReference type="EMBL" id="MFD1441911.1"/>
    </source>
</evidence>
<dbReference type="InterPro" id="IPR011010">
    <property type="entry name" value="DNA_brk_join_enz"/>
</dbReference>
<dbReference type="InterPro" id="IPR002104">
    <property type="entry name" value="Integrase_catalytic"/>
</dbReference>
<dbReference type="SUPFAM" id="SSF56349">
    <property type="entry name" value="DNA breaking-rejoining enzymes"/>
    <property type="match status" value="1"/>
</dbReference>